<reference evidence="1 2" key="1">
    <citation type="submission" date="2017-07" db="EMBL/GenBank/DDBJ databases">
        <title>Genome Sequence of Arenibacter algicola Strain SMS7 Isolated from a culture of the Diatom Skeletonema marinoi.</title>
        <authorList>
            <person name="Topel M."/>
            <person name="Pinder M.I.M."/>
            <person name="Johansson O.N."/>
            <person name="Kourtchenko O."/>
            <person name="Godhe A."/>
            <person name="Clarke A.K."/>
        </authorList>
    </citation>
    <scope>NUCLEOTIDE SEQUENCE [LARGE SCALE GENOMIC DNA]</scope>
    <source>
        <strain evidence="1 2">SMS7</strain>
    </source>
</reference>
<dbReference type="KEGG" id="aalg:AREALGSMS7_02376"/>
<dbReference type="InterPro" id="IPR011990">
    <property type="entry name" value="TPR-like_helical_dom_sf"/>
</dbReference>
<evidence type="ECO:0000313" key="1">
    <source>
        <dbReference type="EMBL" id="ASO05824.1"/>
    </source>
</evidence>
<sequence length="445" mass="47788">MKKIIKANNNDSISLLNVIVLMVLSSLCISCDSVVEVSDPDIVTPESLNSEAGIQTLRAGSLGDLAVAMSGSAAGHGATTGLIVMSGLMSDEYSYSGTFPTRREADTRNLQDINSDVNTIYGNLHRSRTGAETTVDLLADFGGNPEIESEMQSVAGYAYVMFAETFCGGVPFSKAPANGGELIYGDPLTTEQMFNQAIIWFDQAIANAGSNDKLANLGRVGKARSLLGLGQMDAAAAEVAAIPTDFVYNIEQSDNSQRQENGIYIMSTVRRQFSIADGKGGNGLMFRSSMDPRTPWDGGTEFGQDDITLYYNQLKYDSSNVPVILASGTEARLIEAEAAANADDAITVEDIHNALRATIGLSDLDLSGISGDDLLLAHFSERAFWLFSTGHRLGDLRRLVDVYGMMPSNVFPWGPYFKGGEYSSTLKFLVPQSESNNPNYAGCLD</sequence>
<dbReference type="AlphaFoldDB" id="A0A221UWU3"/>
<proteinExistence type="predicted"/>
<accession>A0A221UWU3</accession>
<name>A0A221UWU3_9FLAO</name>
<evidence type="ECO:0008006" key="3">
    <source>
        <dbReference type="Google" id="ProtNLM"/>
    </source>
</evidence>
<dbReference type="EMBL" id="CP022515">
    <property type="protein sequence ID" value="ASO05824.1"/>
    <property type="molecule type" value="Genomic_DNA"/>
</dbReference>
<dbReference type="SUPFAM" id="SSF48452">
    <property type="entry name" value="TPR-like"/>
    <property type="match status" value="1"/>
</dbReference>
<dbReference type="Proteomes" id="UP000204551">
    <property type="component" value="Chromosome"/>
</dbReference>
<protein>
    <recommendedName>
        <fullName evidence="3">RagB/SusD family nutrient uptake outer membrane protein</fullName>
    </recommendedName>
</protein>
<dbReference type="RefSeq" id="WP_093978471.1">
    <property type="nucleotide sequence ID" value="NZ_CP022515.1"/>
</dbReference>
<organism evidence="1 2">
    <name type="scientific">Arenibacter algicola</name>
    <dbReference type="NCBI Taxonomy" id="616991"/>
    <lineage>
        <taxon>Bacteria</taxon>
        <taxon>Pseudomonadati</taxon>
        <taxon>Bacteroidota</taxon>
        <taxon>Flavobacteriia</taxon>
        <taxon>Flavobacteriales</taxon>
        <taxon>Flavobacteriaceae</taxon>
        <taxon>Arenibacter</taxon>
    </lineage>
</organism>
<dbReference type="Gene3D" id="1.25.40.390">
    <property type="match status" value="1"/>
</dbReference>
<evidence type="ECO:0000313" key="2">
    <source>
        <dbReference type="Proteomes" id="UP000204551"/>
    </source>
</evidence>
<gene>
    <name evidence="1" type="ORF">AREALGSMS7_02376</name>
</gene>